<keyword evidence="3" id="KW-0812">Transmembrane</keyword>
<gene>
    <name evidence="6" type="ORF">CSSPJE1EN1_LOCUS23231</name>
</gene>
<feature type="transmembrane region" description="Helical" evidence="3">
    <location>
        <begin position="98"/>
        <end position="120"/>
    </location>
</feature>
<dbReference type="Gene3D" id="3.30.300.30">
    <property type="match status" value="1"/>
</dbReference>
<organism evidence="6 7">
    <name type="scientific">Sphagnum jensenii</name>
    <dbReference type="NCBI Taxonomy" id="128206"/>
    <lineage>
        <taxon>Eukaryota</taxon>
        <taxon>Viridiplantae</taxon>
        <taxon>Streptophyta</taxon>
        <taxon>Embryophyta</taxon>
        <taxon>Bryophyta</taxon>
        <taxon>Sphagnophytina</taxon>
        <taxon>Sphagnopsida</taxon>
        <taxon>Sphagnales</taxon>
        <taxon>Sphagnaceae</taxon>
        <taxon>Sphagnum</taxon>
    </lineage>
</organism>
<proteinExistence type="inferred from homology"/>
<keyword evidence="3" id="KW-1133">Transmembrane helix</keyword>
<evidence type="ECO:0000313" key="6">
    <source>
        <dbReference type="EMBL" id="CAK9277753.1"/>
    </source>
</evidence>
<keyword evidence="3" id="KW-0472">Membrane</keyword>
<dbReference type="InterPro" id="IPR045851">
    <property type="entry name" value="AMP-bd_C_sf"/>
</dbReference>
<comment type="similarity">
    <text evidence="1">Belongs to the ATP-dependent AMP-binding enzyme family.</text>
</comment>
<evidence type="ECO:0000256" key="3">
    <source>
        <dbReference type="SAM" id="Phobius"/>
    </source>
</evidence>
<dbReference type="Pfam" id="PF13193">
    <property type="entry name" value="AMP-binding_C"/>
    <property type="match status" value="1"/>
</dbReference>
<evidence type="ECO:0008006" key="8">
    <source>
        <dbReference type="Google" id="ProtNLM"/>
    </source>
</evidence>
<accession>A0ABP0XJ86</accession>
<feature type="domain" description="AMP-binding enzyme C-terminal" evidence="5">
    <location>
        <begin position="484"/>
        <end position="559"/>
    </location>
</feature>
<dbReference type="Proteomes" id="UP001497444">
    <property type="component" value="Chromosome 8"/>
</dbReference>
<dbReference type="Pfam" id="PF00501">
    <property type="entry name" value="AMP-binding"/>
    <property type="match status" value="1"/>
</dbReference>
<dbReference type="InterPro" id="IPR042099">
    <property type="entry name" value="ANL_N_sf"/>
</dbReference>
<keyword evidence="2" id="KW-0436">Ligase</keyword>
<reference evidence="6" key="1">
    <citation type="submission" date="2024-02" db="EMBL/GenBank/DDBJ databases">
        <authorList>
            <consortium name="ELIXIR-Norway"/>
            <consortium name="Elixir Norway"/>
        </authorList>
    </citation>
    <scope>NUCLEOTIDE SEQUENCE</scope>
</reference>
<dbReference type="CDD" id="cd05904">
    <property type="entry name" value="4CL"/>
    <property type="match status" value="1"/>
</dbReference>
<dbReference type="InterPro" id="IPR000873">
    <property type="entry name" value="AMP-dep_synth/lig_dom"/>
</dbReference>
<evidence type="ECO:0000256" key="2">
    <source>
        <dbReference type="ARBA" id="ARBA00022598"/>
    </source>
</evidence>
<dbReference type="PANTHER" id="PTHR24096">
    <property type="entry name" value="LONG-CHAIN-FATTY-ACID--COA LIGASE"/>
    <property type="match status" value="1"/>
</dbReference>
<dbReference type="InterPro" id="IPR025110">
    <property type="entry name" value="AMP-bd_C"/>
</dbReference>
<evidence type="ECO:0000259" key="4">
    <source>
        <dbReference type="Pfam" id="PF00501"/>
    </source>
</evidence>
<dbReference type="EMBL" id="OZ020103">
    <property type="protein sequence ID" value="CAK9277753.1"/>
    <property type="molecule type" value="Genomic_DNA"/>
</dbReference>
<feature type="domain" description="AMP-dependent synthetase/ligase" evidence="4">
    <location>
        <begin position="50"/>
        <end position="433"/>
    </location>
</feature>
<keyword evidence="7" id="KW-1185">Reference proteome</keyword>
<dbReference type="PANTHER" id="PTHR24096:SF425">
    <property type="entry name" value="4-COUMARATE--COA LIGASE-LIKE 7"/>
    <property type="match status" value="1"/>
</dbReference>
<sequence>MGEIIDLRSGYGSDGIYRCLRPPVQMLEEEEMDLVTVFFSGNAGNPSFANVAALVDAETGQKITFGELRVLVRSIAAGLAELGVRKGSVVLVLLGNSIYFPALFMAITSIGAIITTMNPVNTRREIAKQMQDSGARFVITVPELVHKVEGGVEESLPLVLLGNNNPLSVKNNNNNNRRSFLSVTPFSKLLTTDPDKAPRRVRIRQTDTAALLYSSGTTGASKGVIIPHRSFIAAQIIVGHMSQFRVPRVPPGVSEVFLGLVPFFHVFGLGLVACAELRRGVTVVVMSKFGGVADLLETVQKYKVTYLPVVPPIVMALCSPGVTDPYDLSSVLCIGCGAAPLSKELTERCNQKIPNATVDQGYGLTESTSMGTSTVRLSHDTKQQDLKAHYGSAGWLMNTIEARVVDVQTGRSLPPNQIGELWMRGPSIMQGYLNNVEATAATLDKDGWLHTGDLVYIDDSGCLFVVDRIKELIKYKGFQVAPAELEGILTSHPSIHDAAVVPLADKEAGQVPVAYIVCKPHQSVTEKEVLDFVAEQVAPYKKLRRVTIIDAIPRSSSGKILRRELTQQPPSKL</sequence>
<evidence type="ECO:0000259" key="5">
    <source>
        <dbReference type="Pfam" id="PF13193"/>
    </source>
</evidence>
<name>A0ABP0XJ86_9BRYO</name>
<dbReference type="PROSITE" id="PS00455">
    <property type="entry name" value="AMP_BINDING"/>
    <property type="match status" value="1"/>
</dbReference>
<dbReference type="Gene3D" id="3.40.50.12780">
    <property type="entry name" value="N-terminal domain of ligase-like"/>
    <property type="match status" value="1"/>
</dbReference>
<evidence type="ECO:0000313" key="7">
    <source>
        <dbReference type="Proteomes" id="UP001497444"/>
    </source>
</evidence>
<protein>
    <recommendedName>
        <fullName evidence="8">4-coumarate--CoA ligase</fullName>
    </recommendedName>
</protein>
<dbReference type="SUPFAM" id="SSF56801">
    <property type="entry name" value="Acetyl-CoA synthetase-like"/>
    <property type="match status" value="1"/>
</dbReference>
<evidence type="ECO:0000256" key="1">
    <source>
        <dbReference type="ARBA" id="ARBA00006432"/>
    </source>
</evidence>
<dbReference type="InterPro" id="IPR020845">
    <property type="entry name" value="AMP-binding_CS"/>
</dbReference>